<reference evidence="2 3" key="1">
    <citation type="journal article" date="2015" name="Nature">
        <title>rRNA introns, odd ribosomes, and small enigmatic genomes across a large radiation of phyla.</title>
        <authorList>
            <person name="Brown C.T."/>
            <person name="Hug L.A."/>
            <person name="Thomas B.C."/>
            <person name="Sharon I."/>
            <person name="Castelle C.J."/>
            <person name="Singh A."/>
            <person name="Wilkins M.J."/>
            <person name="Williams K.H."/>
            <person name="Banfield J.F."/>
        </authorList>
    </citation>
    <scope>NUCLEOTIDE SEQUENCE [LARGE SCALE GENOMIC DNA]</scope>
</reference>
<evidence type="ECO:0008006" key="4">
    <source>
        <dbReference type="Google" id="ProtNLM"/>
    </source>
</evidence>
<protein>
    <recommendedName>
        <fullName evidence="4">30S ribosomal protein S21</fullName>
    </recommendedName>
</protein>
<evidence type="ECO:0000313" key="3">
    <source>
        <dbReference type="Proteomes" id="UP000034349"/>
    </source>
</evidence>
<evidence type="ECO:0000256" key="1">
    <source>
        <dbReference type="SAM" id="MobiDB-lite"/>
    </source>
</evidence>
<accession>A0A0F9Z0G9</accession>
<feature type="compositionally biased region" description="Basic residues" evidence="1">
    <location>
        <begin position="35"/>
        <end position="51"/>
    </location>
</feature>
<feature type="region of interest" description="Disordered" evidence="1">
    <location>
        <begin position="35"/>
        <end position="67"/>
    </location>
</feature>
<feature type="compositionally biased region" description="Basic and acidic residues" evidence="1">
    <location>
        <begin position="56"/>
        <end position="67"/>
    </location>
</feature>
<proteinExistence type="predicted"/>
<gene>
    <name evidence="2" type="ORF">UR23_C0005G0004</name>
</gene>
<evidence type="ECO:0000313" key="2">
    <source>
        <dbReference type="EMBL" id="KKP37224.1"/>
    </source>
</evidence>
<name>A0A0F9Z0G9_9BACT</name>
<dbReference type="AlphaFoldDB" id="A0A0F9Z0G9"/>
<sequence length="67" mass="7881">MAEVKNEGKSNIGAMLRKFQLYIKKSDILNEAKKAQFHRKPVSKLQRRKSALYRAKQSEKYREKAVN</sequence>
<organism evidence="2 3">
    <name type="scientific">Candidatus Roizmanbacteria bacterium GW2011_GWA2_32_13</name>
    <dbReference type="NCBI Taxonomy" id="1618475"/>
    <lineage>
        <taxon>Bacteria</taxon>
        <taxon>Candidatus Roizmaniibacteriota</taxon>
    </lineage>
</organism>
<dbReference type="EMBL" id="LBOK01000005">
    <property type="protein sequence ID" value="KKP37224.1"/>
    <property type="molecule type" value="Genomic_DNA"/>
</dbReference>
<comment type="caution">
    <text evidence="2">The sequence shown here is derived from an EMBL/GenBank/DDBJ whole genome shotgun (WGS) entry which is preliminary data.</text>
</comment>
<dbReference type="Proteomes" id="UP000034349">
    <property type="component" value="Unassembled WGS sequence"/>
</dbReference>